<protein>
    <recommendedName>
        <fullName evidence="2">Protein-L-isoaspartate O-methyltransferase</fullName>
    </recommendedName>
    <alternativeName>
        <fullName evidence="3">Protein L-isoaspartyl methyltransferase</fullName>
    </alternativeName>
</protein>
<dbReference type="CDD" id="cd02440">
    <property type="entry name" value="AdoMet_MTases"/>
    <property type="match status" value="1"/>
</dbReference>
<dbReference type="InterPro" id="IPR000682">
    <property type="entry name" value="PCMT"/>
</dbReference>
<organism evidence="4 5">
    <name type="scientific">Sphingomonas donggukensis</name>
    <dbReference type="NCBI Taxonomy" id="2949093"/>
    <lineage>
        <taxon>Bacteria</taxon>
        <taxon>Pseudomonadati</taxon>
        <taxon>Pseudomonadota</taxon>
        <taxon>Alphaproteobacteria</taxon>
        <taxon>Sphingomonadales</taxon>
        <taxon>Sphingomonadaceae</taxon>
        <taxon>Sphingomonas</taxon>
    </lineage>
</organism>
<reference evidence="4" key="1">
    <citation type="submission" date="2022-05" db="EMBL/GenBank/DDBJ databases">
        <title>Sphingomonas sp. strain RMG20 Genome sequencing and assembly.</title>
        <authorList>
            <person name="Kim I."/>
        </authorList>
    </citation>
    <scope>NUCLEOTIDE SEQUENCE</scope>
    <source>
        <strain evidence="4">RMG20</strain>
    </source>
</reference>
<dbReference type="PANTHER" id="PTHR11579">
    <property type="entry name" value="PROTEIN-L-ISOASPARTATE O-METHYLTRANSFERASE"/>
    <property type="match status" value="1"/>
</dbReference>
<dbReference type="Proteomes" id="UP001055580">
    <property type="component" value="Chromosome"/>
</dbReference>
<dbReference type="SUPFAM" id="SSF53335">
    <property type="entry name" value="S-adenosyl-L-methionine-dependent methyltransferases"/>
    <property type="match status" value="1"/>
</dbReference>
<evidence type="ECO:0000313" key="5">
    <source>
        <dbReference type="Proteomes" id="UP001055580"/>
    </source>
</evidence>
<gene>
    <name evidence="4" type="ORF">M9980_05580</name>
</gene>
<dbReference type="EMBL" id="CP098401">
    <property type="protein sequence ID" value="URW76681.1"/>
    <property type="molecule type" value="Genomic_DNA"/>
</dbReference>
<sequence length="223" mass="22569">MMASIAPTGFDTARQAMVASQLRTSAVNDTRVIAAMAAVPREEFVGAQNAAVAYRDTPLALASGRRQNAPLTTGRLLTEARIESGDRVLLIGTAGGYTAAVLARLAASVVAVESDGDLAAAATMALAEVPGVTVVNGALEAGAPESAPFDVLVVDGAVEALPASLTDQVRPGGRIVAGLSDRGVTRLATGVRGAGAVVLEPFADIDCVVLPGFARPRTFQFAG</sequence>
<proteinExistence type="inferred from homology"/>
<accession>A0ABY4TYF3</accession>
<dbReference type="Gene3D" id="3.40.50.150">
    <property type="entry name" value="Vaccinia Virus protein VP39"/>
    <property type="match status" value="1"/>
</dbReference>
<dbReference type="RefSeq" id="WP_250754304.1">
    <property type="nucleotide sequence ID" value="NZ_CP098401.1"/>
</dbReference>
<evidence type="ECO:0000256" key="3">
    <source>
        <dbReference type="ARBA" id="ARBA00030757"/>
    </source>
</evidence>
<dbReference type="InterPro" id="IPR029063">
    <property type="entry name" value="SAM-dependent_MTases_sf"/>
</dbReference>
<comment type="similarity">
    <text evidence="1">Belongs to the methyltransferase superfamily. L-isoaspartyl/D-aspartyl protein methyltransferase family.</text>
</comment>
<name>A0ABY4TYF3_9SPHN</name>
<keyword evidence="5" id="KW-1185">Reference proteome</keyword>
<dbReference type="PANTHER" id="PTHR11579:SF18">
    <property type="entry name" value="PROTEIN-L-ISOASPARTATE O-METHYLTRANSFERASE"/>
    <property type="match status" value="1"/>
</dbReference>
<dbReference type="Pfam" id="PF01135">
    <property type="entry name" value="PCMT"/>
    <property type="match status" value="1"/>
</dbReference>
<evidence type="ECO:0000313" key="4">
    <source>
        <dbReference type="EMBL" id="URW76681.1"/>
    </source>
</evidence>
<evidence type="ECO:0000256" key="2">
    <source>
        <dbReference type="ARBA" id="ARBA00013346"/>
    </source>
</evidence>
<evidence type="ECO:0000256" key="1">
    <source>
        <dbReference type="ARBA" id="ARBA00005369"/>
    </source>
</evidence>